<evidence type="ECO:0000313" key="13">
    <source>
        <dbReference type="Proteomes" id="UP000217289"/>
    </source>
</evidence>
<dbReference type="KEGG" id="mbd:MEBOL_007650"/>
<evidence type="ECO:0000256" key="4">
    <source>
        <dbReference type="ARBA" id="ARBA00022741"/>
    </source>
</evidence>
<evidence type="ECO:0000256" key="5">
    <source>
        <dbReference type="ARBA" id="ARBA00022840"/>
    </source>
</evidence>
<dbReference type="GO" id="GO:0005524">
    <property type="term" value="F:ATP binding"/>
    <property type="evidence" value="ECO:0007669"/>
    <property type="project" value="UniProtKB-KW"/>
</dbReference>
<keyword evidence="8" id="KW-0028">Amino-acid biosynthesis</keyword>
<dbReference type="Pfam" id="PF13537">
    <property type="entry name" value="GATase_7"/>
    <property type="match status" value="1"/>
</dbReference>
<comment type="similarity">
    <text evidence="2">Belongs to the asparagine synthetase family.</text>
</comment>
<dbReference type="InterPro" id="IPR033738">
    <property type="entry name" value="AsnB_N"/>
</dbReference>
<evidence type="ECO:0000256" key="8">
    <source>
        <dbReference type="PIRSR" id="PIRSR001589-1"/>
    </source>
</evidence>
<evidence type="ECO:0000256" key="7">
    <source>
        <dbReference type="ARBA" id="ARBA00048741"/>
    </source>
</evidence>
<dbReference type="Gene3D" id="3.40.50.620">
    <property type="entry name" value="HUPs"/>
    <property type="match status" value="1"/>
</dbReference>
<evidence type="ECO:0000259" key="11">
    <source>
        <dbReference type="PROSITE" id="PS51278"/>
    </source>
</evidence>
<keyword evidence="8" id="KW-0061">Asparagine biosynthesis</keyword>
<dbReference type="InterPro" id="IPR051786">
    <property type="entry name" value="ASN_synthetase/amidase"/>
</dbReference>
<dbReference type="InterPro" id="IPR029055">
    <property type="entry name" value="Ntn_hydrolases_N"/>
</dbReference>
<dbReference type="NCBIfam" id="TIGR01536">
    <property type="entry name" value="asn_synth_AEB"/>
    <property type="match status" value="1"/>
</dbReference>
<evidence type="ECO:0000256" key="2">
    <source>
        <dbReference type="ARBA" id="ARBA00005752"/>
    </source>
</evidence>
<organism evidence="12 13">
    <name type="scientific">Melittangium boletus DSM 14713</name>
    <dbReference type="NCBI Taxonomy" id="1294270"/>
    <lineage>
        <taxon>Bacteria</taxon>
        <taxon>Pseudomonadati</taxon>
        <taxon>Myxococcota</taxon>
        <taxon>Myxococcia</taxon>
        <taxon>Myxococcales</taxon>
        <taxon>Cystobacterineae</taxon>
        <taxon>Archangiaceae</taxon>
        <taxon>Melittangium</taxon>
    </lineage>
</organism>
<sequence length="612" mass="69156">MCGIIGWVDWERNLSEQRAMVQGMAESLQLRGPDDSGIWLSPRAALAHRRLFVIDPHGGVQPMTRRVGERSYTLVFNGEIYNFRDLSRDLRALGHTFETRSDTEVLLRAYMEWGPSCLERLNGIFAFGIWDEARQELFLARDHLGVKPLYYAERGSALLFGSEEKALFKNPLVKRELGAEGLAQALTVGFVRTQGASVYRGIQEIRPGHFAVYSRKGLKISRYWKLESREHTDDAETTLRRVRGMLEDVVTRQMVTDMNVCSMLSGGLDSSGVTAIAAKEYRATKNSALDTFTVDFVDEARHFRADLMHRDLDTPWAKRVSEICGTNHRTVTLGAEDLLGHIHEPLSARDLPVSGEKEISALLLFRKMKQAGATVVLSGEAGDEIFGGHPWFYVPQILNLNAFPWLAHAQNLGVPLLAPDIAKKVRAEEYLADTYQSTLNEVPKLPGESPHDARVREMFYLNINHFLRYMLDRMDRISMAASLEVRVPLCDHQLVEYMWNVPPAMKFAGNLEKGLLRQAMSHLLPEDVIARRKTAYPSLHDPSYVKGIRARVADIVNDNQSPVHGLLDREAVRRLTTEEVSPDHPFGAAVLKTRLDLVIQLDHWLRDCPVVL</sequence>
<evidence type="ECO:0000256" key="6">
    <source>
        <dbReference type="ARBA" id="ARBA00022962"/>
    </source>
</evidence>
<dbReference type="PANTHER" id="PTHR43284:SF1">
    <property type="entry name" value="ASPARAGINE SYNTHETASE"/>
    <property type="match status" value="1"/>
</dbReference>
<dbReference type="PIRSF" id="PIRSF001589">
    <property type="entry name" value="Asn_synthetase_glu-h"/>
    <property type="match status" value="1"/>
</dbReference>
<keyword evidence="6 8" id="KW-0315">Glutamine amidotransferase</keyword>
<protein>
    <recommendedName>
        <fullName evidence="3">asparagine synthase (glutamine-hydrolyzing)</fullName>
        <ecNumber evidence="3">6.3.5.4</ecNumber>
    </recommendedName>
</protein>
<gene>
    <name evidence="12" type="ORF">MEBOL_007650</name>
</gene>
<dbReference type="CDD" id="cd00712">
    <property type="entry name" value="AsnB"/>
    <property type="match status" value="1"/>
</dbReference>
<feature type="site" description="Important for beta-aspartyl-AMP intermediate formation" evidence="10">
    <location>
        <position position="380"/>
    </location>
</feature>
<dbReference type="CDD" id="cd01991">
    <property type="entry name" value="Asn_synthase_B_C"/>
    <property type="match status" value="1"/>
</dbReference>
<keyword evidence="13" id="KW-1185">Reference proteome</keyword>
<feature type="domain" description="Glutamine amidotransferase type-2" evidence="11">
    <location>
        <begin position="2"/>
        <end position="216"/>
    </location>
</feature>
<comment type="pathway">
    <text evidence="1">Amino-acid biosynthesis; L-asparagine biosynthesis; L-asparagine from L-aspartate (L-Gln route): step 1/1.</text>
</comment>
<dbReference type="SUPFAM" id="SSF56235">
    <property type="entry name" value="N-terminal nucleophile aminohydrolases (Ntn hydrolases)"/>
    <property type="match status" value="1"/>
</dbReference>
<dbReference type="RefSeq" id="WP_095982086.1">
    <property type="nucleotide sequence ID" value="NZ_CP022163.1"/>
</dbReference>
<dbReference type="AlphaFoldDB" id="A0A250IQY4"/>
<proteinExistence type="inferred from homology"/>
<evidence type="ECO:0000256" key="3">
    <source>
        <dbReference type="ARBA" id="ARBA00012737"/>
    </source>
</evidence>
<dbReference type="Proteomes" id="UP000217289">
    <property type="component" value="Chromosome"/>
</dbReference>
<dbReference type="GO" id="GO:0006529">
    <property type="term" value="P:asparagine biosynthetic process"/>
    <property type="evidence" value="ECO:0007669"/>
    <property type="project" value="UniProtKB-KW"/>
</dbReference>
<accession>A0A250IQY4</accession>
<dbReference type="GO" id="GO:0004066">
    <property type="term" value="F:asparagine synthase (glutamine-hydrolyzing) activity"/>
    <property type="evidence" value="ECO:0007669"/>
    <property type="project" value="UniProtKB-EC"/>
</dbReference>
<feature type="active site" description="For GATase activity" evidence="8">
    <location>
        <position position="2"/>
    </location>
</feature>
<dbReference type="InterPro" id="IPR001962">
    <property type="entry name" value="Asn_synthase"/>
</dbReference>
<name>A0A250IQY4_9BACT</name>
<dbReference type="InterPro" id="IPR017932">
    <property type="entry name" value="GATase_2_dom"/>
</dbReference>
<dbReference type="Gene3D" id="3.60.20.10">
    <property type="entry name" value="Glutamine Phosphoribosylpyrophosphate, subunit 1, domain 1"/>
    <property type="match status" value="1"/>
</dbReference>
<comment type="catalytic activity">
    <reaction evidence="7">
        <text>L-aspartate + L-glutamine + ATP + H2O = L-asparagine + L-glutamate + AMP + diphosphate + H(+)</text>
        <dbReference type="Rhea" id="RHEA:12228"/>
        <dbReference type="ChEBI" id="CHEBI:15377"/>
        <dbReference type="ChEBI" id="CHEBI:15378"/>
        <dbReference type="ChEBI" id="CHEBI:29985"/>
        <dbReference type="ChEBI" id="CHEBI:29991"/>
        <dbReference type="ChEBI" id="CHEBI:30616"/>
        <dbReference type="ChEBI" id="CHEBI:33019"/>
        <dbReference type="ChEBI" id="CHEBI:58048"/>
        <dbReference type="ChEBI" id="CHEBI:58359"/>
        <dbReference type="ChEBI" id="CHEBI:456215"/>
        <dbReference type="EC" id="6.3.5.4"/>
    </reaction>
</comment>
<dbReference type="OrthoDB" id="9763290at2"/>
<dbReference type="PROSITE" id="PS51278">
    <property type="entry name" value="GATASE_TYPE_2"/>
    <property type="match status" value="1"/>
</dbReference>
<dbReference type="SUPFAM" id="SSF52402">
    <property type="entry name" value="Adenine nucleotide alpha hydrolases-like"/>
    <property type="match status" value="1"/>
</dbReference>
<feature type="binding site" evidence="9">
    <location>
        <position position="294"/>
    </location>
    <ligand>
        <name>ATP</name>
        <dbReference type="ChEBI" id="CHEBI:30616"/>
    </ligand>
</feature>
<evidence type="ECO:0000313" key="12">
    <source>
        <dbReference type="EMBL" id="ATB34149.1"/>
    </source>
</evidence>
<feature type="binding site" evidence="9">
    <location>
        <begin position="378"/>
        <end position="379"/>
    </location>
    <ligand>
        <name>ATP</name>
        <dbReference type="ChEBI" id="CHEBI:30616"/>
    </ligand>
</feature>
<evidence type="ECO:0000256" key="9">
    <source>
        <dbReference type="PIRSR" id="PIRSR001589-2"/>
    </source>
</evidence>
<evidence type="ECO:0000256" key="1">
    <source>
        <dbReference type="ARBA" id="ARBA00005187"/>
    </source>
</evidence>
<feature type="binding site" evidence="9">
    <location>
        <position position="102"/>
    </location>
    <ligand>
        <name>L-glutamine</name>
        <dbReference type="ChEBI" id="CHEBI:58359"/>
    </ligand>
</feature>
<evidence type="ECO:0000256" key="10">
    <source>
        <dbReference type="PIRSR" id="PIRSR001589-3"/>
    </source>
</evidence>
<dbReference type="Pfam" id="PF00733">
    <property type="entry name" value="Asn_synthase"/>
    <property type="match status" value="1"/>
</dbReference>
<dbReference type="PANTHER" id="PTHR43284">
    <property type="entry name" value="ASPARAGINE SYNTHETASE (GLUTAMINE-HYDROLYZING)"/>
    <property type="match status" value="1"/>
</dbReference>
<dbReference type="InterPro" id="IPR014729">
    <property type="entry name" value="Rossmann-like_a/b/a_fold"/>
</dbReference>
<keyword evidence="5 9" id="KW-0067">ATP-binding</keyword>
<dbReference type="EMBL" id="CP022163">
    <property type="protein sequence ID" value="ATB34149.1"/>
    <property type="molecule type" value="Genomic_DNA"/>
</dbReference>
<dbReference type="EC" id="6.3.5.4" evidence="3"/>
<reference evidence="12 13" key="1">
    <citation type="submission" date="2017-06" db="EMBL/GenBank/DDBJ databases">
        <authorList>
            <person name="Kim H.J."/>
            <person name="Triplett B.A."/>
        </authorList>
    </citation>
    <scope>NUCLEOTIDE SEQUENCE [LARGE SCALE GENOMIC DNA]</scope>
    <source>
        <strain evidence="12 13">DSM 14713</strain>
    </source>
</reference>
<keyword evidence="4 9" id="KW-0547">Nucleotide-binding</keyword>
<dbReference type="InterPro" id="IPR006426">
    <property type="entry name" value="Asn_synth_AEB"/>
</dbReference>